<dbReference type="Proteomes" id="UP001223079">
    <property type="component" value="Unassembled WGS sequence"/>
</dbReference>
<dbReference type="RefSeq" id="WP_307120893.1">
    <property type="nucleotide sequence ID" value="NZ_JAUSTM010000001.1"/>
</dbReference>
<protein>
    <submittedName>
        <fullName evidence="1">Uncharacterized protein</fullName>
    </submittedName>
</protein>
<dbReference type="EMBL" id="JAUSTM010000001">
    <property type="protein sequence ID" value="MDQ0221657.1"/>
    <property type="molecule type" value="Genomic_DNA"/>
</dbReference>
<keyword evidence="2" id="KW-1185">Reference proteome</keyword>
<comment type="caution">
    <text evidence="1">The sequence shown here is derived from an EMBL/GenBank/DDBJ whole genome shotgun (WGS) entry which is preliminary data.</text>
</comment>
<proteinExistence type="predicted"/>
<evidence type="ECO:0000313" key="1">
    <source>
        <dbReference type="EMBL" id="MDQ0221657.1"/>
    </source>
</evidence>
<evidence type="ECO:0000313" key="2">
    <source>
        <dbReference type="Proteomes" id="UP001223079"/>
    </source>
</evidence>
<accession>A0ABT9YP48</accession>
<organism evidence="1 2">
    <name type="scientific">Streptococcus moroccensis</name>
    <dbReference type="NCBI Taxonomy" id="1451356"/>
    <lineage>
        <taxon>Bacteria</taxon>
        <taxon>Bacillati</taxon>
        <taxon>Bacillota</taxon>
        <taxon>Bacilli</taxon>
        <taxon>Lactobacillales</taxon>
        <taxon>Streptococcaceae</taxon>
        <taxon>Streptococcus</taxon>
    </lineage>
</organism>
<gene>
    <name evidence="1" type="ORF">J2S23_000188</name>
</gene>
<name>A0ABT9YP48_9STRE</name>
<sequence length="59" mass="7479">MFIDGMLHPFLQALIVFWILKKVWDFSKHPFFTMLTRMRWKIIQELYEEDKKERERDDM</sequence>
<reference evidence="1 2" key="1">
    <citation type="submission" date="2023-07" db="EMBL/GenBank/DDBJ databases">
        <title>Genomic Encyclopedia of Type Strains, Phase IV (KMG-IV): sequencing the most valuable type-strain genomes for metagenomic binning, comparative biology and taxonomic classification.</title>
        <authorList>
            <person name="Goeker M."/>
        </authorList>
    </citation>
    <scope>NUCLEOTIDE SEQUENCE [LARGE SCALE GENOMIC DNA]</scope>
    <source>
        <strain evidence="1 2">DSM 105143</strain>
    </source>
</reference>